<reference evidence="3" key="1">
    <citation type="submission" date="2023-07" db="EMBL/GenBank/DDBJ databases">
        <title>Genomic Encyclopedia of Type Strains, Phase IV (KMG-IV): sequencing the most valuable type-strain genomes for metagenomic binning, comparative biology and taxonomic classification.</title>
        <authorList>
            <person name="Goeker M."/>
        </authorList>
    </citation>
    <scope>NUCLEOTIDE SEQUENCE</scope>
    <source>
        <strain evidence="3">DSM 26174</strain>
    </source>
</reference>
<evidence type="ECO:0000259" key="2">
    <source>
        <dbReference type="Pfam" id="PF08239"/>
    </source>
</evidence>
<evidence type="ECO:0000256" key="1">
    <source>
        <dbReference type="SAM" id="Phobius"/>
    </source>
</evidence>
<keyword evidence="1" id="KW-0472">Membrane</keyword>
<sequence>MLETQNRLTKNILLSFFLLTGSFQVFGSQGNNILLKTADSLFSQNKYMQSYELYNKVLDEKHLESPAMLLKMAYINEGINNYAEALYYLNLYYQITYDTQALKKMDEIAEKYDLKGYGYTDLDYLKNIYAEYYIAINSSIISILLIMLAFLIYIKLKKKRKILIAGISYACITIIYLMAINFSSEQNAGIIIDNNALLMDGPSSGADLISQIPTGNKMFIISQNDIWSKVEWDGKVGFVKNSNFKAL</sequence>
<dbReference type="EMBL" id="JAVDQD010000001">
    <property type="protein sequence ID" value="MDR6237057.1"/>
    <property type="molecule type" value="Genomic_DNA"/>
</dbReference>
<name>A0AAE4BRA8_9BACT</name>
<keyword evidence="1" id="KW-1133">Transmembrane helix</keyword>
<evidence type="ECO:0000313" key="4">
    <source>
        <dbReference type="Proteomes" id="UP001185092"/>
    </source>
</evidence>
<feature type="transmembrane region" description="Helical" evidence="1">
    <location>
        <begin position="132"/>
        <end position="153"/>
    </location>
</feature>
<feature type="transmembrane region" description="Helical" evidence="1">
    <location>
        <begin position="162"/>
        <end position="182"/>
    </location>
</feature>
<dbReference type="Proteomes" id="UP001185092">
    <property type="component" value="Unassembled WGS sequence"/>
</dbReference>
<dbReference type="AlphaFoldDB" id="A0AAE4BRA8"/>
<proteinExistence type="predicted"/>
<accession>A0AAE4BRA8</accession>
<feature type="domain" description="SH3b" evidence="2">
    <location>
        <begin position="201"/>
        <end position="243"/>
    </location>
</feature>
<comment type="caution">
    <text evidence="3">The sequence shown here is derived from an EMBL/GenBank/DDBJ whole genome shotgun (WGS) entry which is preliminary data.</text>
</comment>
<evidence type="ECO:0000313" key="3">
    <source>
        <dbReference type="EMBL" id="MDR6237057.1"/>
    </source>
</evidence>
<dbReference type="Gene3D" id="2.30.30.40">
    <property type="entry name" value="SH3 Domains"/>
    <property type="match status" value="1"/>
</dbReference>
<dbReference type="RefSeq" id="WP_309936491.1">
    <property type="nucleotide sequence ID" value="NZ_AP025305.1"/>
</dbReference>
<dbReference type="Pfam" id="PF08239">
    <property type="entry name" value="SH3_3"/>
    <property type="match status" value="1"/>
</dbReference>
<keyword evidence="4" id="KW-1185">Reference proteome</keyword>
<keyword evidence="1" id="KW-0812">Transmembrane</keyword>
<organism evidence="3 4">
    <name type="scientific">Aureibacter tunicatorum</name>
    <dbReference type="NCBI Taxonomy" id="866807"/>
    <lineage>
        <taxon>Bacteria</taxon>
        <taxon>Pseudomonadati</taxon>
        <taxon>Bacteroidota</taxon>
        <taxon>Cytophagia</taxon>
        <taxon>Cytophagales</taxon>
        <taxon>Persicobacteraceae</taxon>
        <taxon>Aureibacter</taxon>
    </lineage>
</organism>
<protein>
    <recommendedName>
        <fullName evidence="2">SH3b domain-containing protein</fullName>
    </recommendedName>
</protein>
<dbReference type="InterPro" id="IPR003646">
    <property type="entry name" value="SH3-like_bac-type"/>
</dbReference>
<gene>
    <name evidence="3" type="ORF">HNQ88_000033</name>
</gene>